<protein>
    <submittedName>
        <fullName evidence="1">MobC family plasmid mobilization relaxosome protein</fullName>
    </submittedName>
</protein>
<keyword evidence="2" id="KW-1185">Reference proteome</keyword>
<reference evidence="1 2" key="1">
    <citation type="submission" date="2019-09" db="EMBL/GenBank/DDBJ databases">
        <title>In-depth cultivation of the pig gut microbiome towards novel bacterial diversity and tailored functional studies.</title>
        <authorList>
            <person name="Wylensek D."/>
            <person name="Hitch T.C.A."/>
            <person name="Clavel T."/>
        </authorList>
    </citation>
    <scope>NUCLEOTIDE SEQUENCE [LARGE SCALE GENOMIC DNA]</scope>
    <source>
        <strain evidence="1 2">WCA3-693-APC-4?</strain>
    </source>
</reference>
<sequence>MANRARKNELKVYLSDEEQEIINKKIEEAGIKNKSAYVRKMLCDGLIINVDLSIIKDHNSQISKIGNNLNQITKQLNALNYISPEDVKRVEEITKEIKKMQREILLNFQEII</sequence>
<dbReference type="RefSeq" id="WP_154440790.1">
    <property type="nucleotide sequence ID" value="NZ_VUNQ01000025.1"/>
</dbReference>
<dbReference type="Proteomes" id="UP000469523">
    <property type="component" value="Unassembled WGS sequence"/>
</dbReference>
<comment type="caution">
    <text evidence="1">The sequence shown here is derived from an EMBL/GenBank/DDBJ whole genome shotgun (WGS) entry which is preliminary data.</text>
</comment>
<gene>
    <name evidence="1" type="ORF">FYJ83_11715</name>
</gene>
<name>A0A6N7Y0W4_9FIRM</name>
<dbReference type="EMBL" id="VUNQ01000025">
    <property type="protein sequence ID" value="MSU02138.1"/>
    <property type="molecule type" value="Genomic_DNA"/>
</dbReference>
<dbReference type="Pfam" id="PF21983">
    <property type="entry name" value="NikA-like"/>
    <property type="match status" value="1"/>
</dbReference>
<evidence type="ECO:0000313" key="2">
    <source>
        <dbReference type="Proteomes" id="UP000469523"/>
    </source>
</evidence>
<accession>A0A6N7Y0W4</accession>
<dbReference type="InterPro" id="IPR053842">
    <property type="entry name" value="NikA-like"/>
</dbReference>
<evidence type="ECO:0000313" key="1">
    <source>
        <dbReference type="EMBL" id="MSU02138.1"/>
    </source>
</evidence>
<proteinExistence type="predicted"/>
<dbReference type="AlphaFoldDB" id="A0A6N7Y0W4"/>
<organism evidence="1 2">
    <name type="scientific">Tissierella pigra</name>
    <dbReference type="NCBI Taxonomy" id="2607614"/>
    <lineage>
        <taxon>Bacteria</taxon>
        <taxon>Bacillati</taxon>
        <taxon>Bacillota</taxon>
        <taxon>Tissierellia</taxon>
        <taxon>Tissierellales</taxon>
        <taxon>Tissierellaceae</taxon>
        <taxon>Tissierella</taxon>
    </lineage>
</organism>